<dbReference type="Pfam" id="PF06687">
    <property type="entry name" value="SUR7"/>
    <property type="match status" value="1"/>
</dbReference>
<dbReference type="FunCoup" id="A0A448YFP3">
    <property type="interactions" value="83"/>
</dbReference>
<dbReference type="PANTHER" id="PTHR28019">
    <property type="entry name" value="CELL MEMBRANE PROTEIN YLR413W-RELATED"/>
    <property type="match status" value="1"/>
</dbReference>
<feature type="transmembrane region" description="Helical" evidence="2">
    <location>
        <begin position="162"/>
        <end position="191"/>
    </location>
</feature>
<dbReference type="AlphaFoldDB" id="A0A448YFP3"/>
<dbReference type="GO" id="GO:0005886">
    <property type="term" value="C:plasma membrane"/>
    <property type="evidence" value="ECO:0007669"/>
    <property type="project" value="InterPro"/>
</dbReference>
<dbReference type="EMBL" id="CAACVR010000001">
    <property type="protein sequence ID" value="VEU19698.1"/>
    <property type="molecule type" value="Genomic_DNA"/>
</dbReference>
<dbReference type="STRING" id="13370.A0A448YFP3"/>
<evidence type="ECO:0000313" key="4">
    <source>
        <dbReference type="Proteomes" id="UP000290900"/>
    </source>
</evidence>
<dbReference type="GO" id="GO:0051285">
    <property type="term" value="C:cell cortex of cell tip"/>
    <property type="evidence" value="ECO:0007669"/>
    <property type="project" value="TreeGrafter"/>
</dbReference>
<accession>A0A448YFP3</accession>
<protein>
    <submittedName>
        <fullName evidence="3">DEKNAAC100423</fullName>
    </submittedName>
</protein>
<evidence type="ECO:0000256" key="1">
    <source>
        <dbReference type="SAM" id="MobiDB-lite"/>
    </source>
</evidence>
<name>A0A448YFP3_BRENA</name>
<dbReference type="GO" id="GO:0031505">
    <property type="term" value="P:fungal-type cell wall organization"/>
    <property type="evidence" value="ECO:0007669"/>
    <property type="project" value="TreeGrafter"/>
</dbReference>
<feature type="region of interest" description="Disordered" evidence="1">
    <location>
        <begin position="244"/>
        <end position="275"/>
    </location>
</feature>
<dbReference type="InParanoid" id="A0A448YFP3"/>
<keyword evidence="4" id="KW-1185">Reference proteome</keyword>
<feature type="transmembrane region" description="Helical" evidence="2">
    <location>
        <begin position="212"/>
        <end position="233"/>
    </location>
</feature>
<keyword evidence="2" id="KW-1133">Transmembrane helix</keyword>
<feature type="compositionally biased region" description="Acidic residues" evidence="1">
    <location>
        <begin position="247"/>
        <end position="275"/>
    </location>
</feature>
<reference evidence="3 4" key="1">
    <citation type="submission" date="2018-12" db="EMBL/GenBank/DDBJ databases">
        <authorList>
            <person name="Tiukova I."/>
            <person name="Dainat J."/>
        </authorList>
    </citation>
    <scope>NUCLEOTIDE SEQUENCE [LARGE SCALE GENOMIC DNA]</scope>
</reference>
<evidence type="ECO:0000313" key="3">
    <source>
        <dbReference type="EMBL" id="VEU19698.1"/>
    </source>
</evidence>
<proteinExistence type="predicted"/>
<organism evidence="3 4">
    <name type="scientific">Brettanomyces naardenensis</name>
    <name type="common">Yeast</name>
    <dbReference type="NCBI Taxonomy" id="13370"/>
    <lineage>
        <taxon>Eukaryota</taxon>
        <taxon>Fungi</taxon>
        <taxon>Dikarya</taxon>
        <taxon>Ascomycota</taxon>
        <taxon>Saccharomycotina</taxon>
        <taxon>Pichiomycetes</taxon>
        <taxon>Pichiales</taxon>
        <taxon>Pichiaceae</taxon>
        <taxon>Brettanomyces</taxon>
    </lineage>
</organism>
<dbReference type="InterPro" id="IPR052413">
    <property type="entry name" value="SUR7_domain"/>
</dbReference>
<sequence>MELNLASLNVNSVFPNGNVDYWGSSLETYNVYVIGMYGYCKGTTWAGLADEDQKSYTKDVSISSCTKAKPMYSFDPVQFFLTEAQDAETGQSSSTQTGQSWNWWETSQTLTSDDVTLPSKIEGYTNTAESVSKAIYICSCIAIVLNFLVMVFSLFMSCCPPIAIAVFGIIEAVAFIAALLASGCSTGMYKYIQSGFNKEFAEYGIFASLSKIYMILTWLGTAFSAISAALLIANGCFGCCSGGGKSDEEDGPQEDAAEEEEEEEEAEAEAEEKED</sequence>
<dbReference type="InterPro" id="IPR009571">
    <property type="entry name" value="SUR7/Rim9-like_fungi"/>
</dbReference>
<dbReference type="OrthoDB" id="3997563at2759"/>
<feature type="transmembrane region" description="Helical" evidence="2">
    <location>
        <begin position="134"/>
        <end position="156"/>
    </location>
</feature>
<gene>
    <name evidence="3" type="ORF">BRENAR_LOCUS435</name>
</gene>
<keyword evidence="2" id="KW-0812">Transmembrane</keyword>
<dbReference type="PANTHER" id="PTHR28019:SF2">
    <property type="entry name" value="CELL MEMBRANE PROTEIN YLR413W-RELATED"/>
    <property type="match status" value="1"/>
</dbReference>
<dbReference type="Proteomes" id="UP000290900">
    <property type="component" value="Unassembled WGS sequence"/>
</dbReference>
<evidence type="ECO:0000256" key="2">
    <source>
        <dbReference type="SAM" id="Phobius"/>
    </source>
</evidence>
<keyword evidence="2" id="KW-0472">Membrane</keyword>